<sequence length="175" mass="18832">MTAIIAVMGFVTPIQLPFIPVPIVLQNIGIFLAGILLGRKYGTLSVIVFLILVACGAPLLSGGRGGIGVFMGPSAGFLFMYPVVAFLIGWVRDRQFEKLNVLKVFFIIFIIGVVLLDFVGAIVMGFITHIPVSKALYTSLVFVPGDLIKAVIASFFAIALLKNPVTARVLKQTHL</sequence>
<dbReference type="Pfam" id="PF02632">
    <property type="entry name" value="BioY"/>
    <property type="match status" value="1"/>
</dbReference>
<dbReference type="AlphaFoldDB" id="A0AAW9YVR5"/>
<feature type="transmembrane region" description="Helical" evidence="9">
    <location>
        <begin position="18"/>
        <end position="37"/>
    </location>
</feature>
<dbReference type="GeneID" id="57692344"/>
<feature type="transmembrane region" description="Helical" evidence="9">
    <location>
        <begin position="44"/>
        <end position="61"/>
    </location>
</feature>
<dbReference type="GO" id="GO:0005886">
    <property type="term" value="C:plasma membrane"/>
    <property type="evidence" value="ECO:0007669"/>
    <property type="project" value="UniProtKB-SubCell"/>
</dbReference>
<evidence type="ECO:0000313" key="10">
    <source>
        <dbReference type="EMBL" id="NJI02589.1"/>
    </source>
</evidence>
<keyword evidence="5 9" id="KW-0812">Transmembrane</keyword>
<keyword evidence="7 8" id="KW-0472">Membrane</keyword>
<feature type="transmembrane region" description="Helical" evidence="9">
    <location>
        <begin position="104"/>
        <end position="130"/>
    </location>
</feature>
<dbReference type="GO" id="GO:0015225">
    <property type="term" value="F:biotin transmembrane transporter activity"/>
    <property type="evidence" value="ECO:0007669"/>
    <property type="project" value="UniProtKB-UniRule"/>
</dbReference>
<comment type="caution">
    <text evidence="10">The sequence shown here is derived from an EMBL/GenBank/DDBJ whole genome shotgun (WGS) entry which is preliminary data.</text>
</comment>
<dbReference type="PANTHER" id="PTHR34295:SF4">
    <property type="entry name" value="BIOTIN TRANSPORTER BIOY-RELATED"/>
    <property type="match status" value="1"/>
</dbReference>
<proteinExistence type="inferred from homology"/>
<keyword evidence="3 8" id="KW-0813">Transport</keyword>
<comment type="similarity">
    <text evidence="2 8">Belongs to the BioY family.</text>
</comment>
<evidence type="ECO:0000256" key="8">
    <source>
        <dbReference type="PIRNR" id="PIRNR016661"/>
    </source>
</evidence>
<evidence type="ECO:0000256" key="5">
    <source>
        <dbReference type="ARBA" id="ARBA00022692"/>
    </source>
</evidence>
<evidence type="ECO:0000313" key="11">
    <source>
        <dbReference type="Proteomes" id="UP000646308"/>
    </source>
</evidence>
<evidence type="ECO:0000256" key="2">
    <source>
        <dbReference type="ARBA" id="ARBA00010692"/>
    </source>
</evidence>
<dbReference type="PIRSF" id="PIRSF016661">
    <property type="entry name" value="BioY"/>
    <property type="match status" value="1"/>
</dbReference>
<evidence type="ECO:0000256" key="1">
    <source>
        <dbReference type="ARBA" id="ARBA00004651"/>
    </source>
</evidence>
<dbReference type="RefSeq" id="WP_107376441.1">
    <property type="nucleotide sequence ID" value="NZ_CP045927.1"/>
</dbReference>
<dbReference type="Gene3D" id="1.10.1760.20">
    <property type="match status" value="1"/>
</dbReference>
<evidence type="ECO:0000256" key="7">
    <source>
        <dbReference type="ARBA" id="ARBA00023136"/>
    </source>
</evidence>
<protein>
    <recommendedName>
        <fullName evidence="8">Biotin transporter</fullName>
    </recommendedName>
</protein>
<evidence type="ECO:0000256" key="4">
    <source>
        <dbReference type="ARBA" id="ARBA00022475"/>
    </source>
</evidence>
<feature type="transmembrane region" description="Helical" evidence="9">
    <location>
        <begin position="67"/>
        <end position="92"/>
    </location>
</feature>
<dbReference type="InterPro" id="IPR003784">
    <property type="entry name" value="BioY"/>
</dbReference>
<feature type="transmembrane region" description="Helical" evidence="9">
    <location>
        <begin position="136"/>
        <end position="161"/>
    </location>
</feature>
<name>A0AAW9YVR5_9STAP</name>
<organism evidence="10 11">
    <name type="scientific">Staphylococcus agnetis</name>
    <dbReference type="NCBI Taxonomy" id="985762"/>
    <lineage>
        <taxon>Bacteria</taxon>
        <taxon>Bacillati</taxon>
        <taxon>Bacillota</taxon>
        <taxon>Bacilli</taxon>
        <taxon>Bacillales</taxon>
        <taxon>Staphylococcaceae</taxon>
        <taxon>Staphylococcus</taxon>
    </lineage>
</organism>
<gene>
    <name evidence="10" type="ORF">GLV84_07095</name>
</gene>
<evidence type="ECO:0000256" key="6">
    <source>
        <dbReference type="ARBA" id="ARBA00022989"/>
    </source>
</evidence>
<comment type="subcellular location">
    <subcellularLocation>
        <location evidence="1 8">Cell membrane</location>
        <topology evidence="1 8">Multi-pass membrane protein</topology>
    </subcellularLocation>
</comment>
<keyword evidence="6 9" id="KW-1133">Transmembrane helix</keyword>
<reference evidence="10" key="1">
    <citation type="submission" date="2019-11" db="EMBL/GenBank/DDBJ databases">
        <title>Whole genome comparisons of Staphylococcus agnetis isolates from cattle and chickens.</title>
        <authorList>
            <person name="Rhoads D."/>
            <person name="Shwani A."/>
            <person name="Adkins P."/>
            <person name="Calcutt M."/>
            <person name="Middleton J."/>
        </authorList>
    </citation>
    <scope>NUCLEOTIDE SEQUENCE</scope>
    <source>
        <strain evidence="10">1387</strain>
    </source>
</reference>
<evidence type="ECO:0000256" key="9">
    <source>
        <dbReference type="SAM" id="Phobius"/>
    </source>
</evidence>
<dbReference type="EMBL" id="WMFL01000079">
    <property type="protein sequence ID" value="NJI02589.1"/>
    <property type="molecule type" value="Genomic_DNA"/>
</dbReference>
<dbReference type="PANTHER" id="PTHR34295">
    <property type="entry name" value="BIOTIN TRANSPORTER BIOY"/>
    <property type="match status" value="1"/>
</dbReference>
<accession>A0AAW9YVR5</accession>
<dbReference type="Proteomes" id="UP000646308">
    <property type="component" value="Unassembled WGS sequence"/>
</dbReference>
<keyword evidence="4 8" id="KW-1003">Cell membrane</keyword>
<evidence type="ECO:0000256" key="3">
    <source>
        <dbReference type="ARBA" id="ARBA00022448"/>
    </source>
</evidence>